<dbReference type="EMBL" id="KQ258251">
    <property type="protein sequence ID" value="KOM25023.1"/>
    <property type="molecule type" value="Genomic_DNA"/>
</dbReference>
<gene>
    <name evidence="2" type="ORF">LR48_Vigan45s002500</name>
</gene>
<reference evidence="3" key="1">
    <citation type="journal article" date="2015" name="Proc. Natl. Acad. Sci. U.S.A.">
        <title>Genome sequencing of adzuki bean (Vigna angularis) provides insight into high starch and low fat accumulation and domestication.</title>
        <authorList>
            <person name="Yang K."/>
            <person name="Tian Z."/>
            <person name="Chen C."/>
            <person name="Luo L."/>
            <person name="Zhao B."/>
            <person name="Wang Z."/>
            <person name="Yu L."/>
            <person name="Li Y."/>
            <person name="Sun Y."/>
            <person name="Li W."/>
            <person name="Chen Y."/>
            <person name="Li Y."/>
            <person name="Zhang Y."/>
            <person name="Ai D."/>
            <person name="Zhao J."/>
            <person name="Shang C."/>
            <person name="Ma Y."/>
            <person name="Wu B."/>
            <person name="Wang M."/>
            <person name="Gao L."/>
            <person name="Sun D."/>
            <person name="Zhang P."/>
            <person name="Guo F."/>
            <person name="Wang W."/>
            <person name="Li Y."/>
            <person name="Wang J."/>
            <person name="Varshney R.K."/>
            <person name="Wang J."/>
            <person name="Ling H.Q."/>
            <person name="Wan P."/>
        </authorList>
    </citation>
    <scope>NUCLEOTIDE SEQUENCE</scope>
    <source>
        <strain evidence="3">cv. Jingnong 6</strain>
    </source>
</reference>
<dbReference type="Gramene" id="KOM25023">
    <property type="protein sequence ID" value="KOM25023"/>
    <property type="gene ID" value="LR48_Vigan45s002500"/>
</dbReference>
<name>A0A0L9T379_PHAAN</name>
<feature type="compositionally biased region" description="Basic and acidic residues" evidence="1">
    <location>
        <begin position="52"/>
        <end position="65"/>
    </location>
</feature>
<feature type="region of interest" description="Disordered" evidence="1">
    <location>
        <begin position="51"/>
        <end position="75"/>
    </location>
</feature>
<feature type="region of interest" description="Disordered" evidence="1">
    <location>
        <begin position="12"/>
        <end position="35"/>
    </location>
</feature>
<dbReference type="AlphaFoldDB" id="A0A0L9T379"/>
<organism evidence="2 3">
    <name type="scientific">Phaseolus angularis</name>
    <name type="common">Azuki bean</name>
    <name type="synonym">Vigna angularis</name>
    <dbReference type="NCBI Taxonomy" id="3914"/>
    <lineage>
        <taxon>Eukaryota</taxon>
        <taxon>Viridiplantae</taxon>
        <taxon>Streptophyta</taxon>
        <taxon>Embryophyta</taxon>
        <taxon>Tracheophyta</taxon>
        <taxon>Spermatophyta</taxon>
        <taxon>Magnoliopsida</taxon>
        <taxon>eudicotyledons</taxon>
        <taxon>Gunneridae</taxon>
        <taxon>Pentapetalae</taxon>
        <taxon>rosids</taxon>
        <taxon>fabids</taxon>
        <taxon>Fabales</taxon>
        <taxon>Fabaceae</taxon>
        <taxon>Papilionoideae</taxon>
        <taxon>50 kb inversion clade</taxon>
        <taxon>NPAAA clade</taxon>
        <taxon>indigoferoid/millettioid clade</taxon>
        <taxon>Phaseoleae</taxon>
        <taxon>Vigna</taxon>
    </lineage>
</organism>
<dbReference type="Proteomes" id="UP000053144">
    <property type="component" value="Unassembled WGS sequence"/>
</dbReference>
<evidence type="ECO:0000313" key="2">
    <source>
        <dbReference type="EMBL" id="KOM25023.1"/>
    </source>
</evidence>
<proteinExistence type="predicted"/>
<protein>
    <submittedName>
        <fullName evidence="2">Uncharacterized protein</fullName>
    </submittedName>
</protein>
<accession>A0A0L9T379</accession>
<evidence type="ECO:0000256" key="1">
    <source>
        <dbReference type="SAM" id="MobiDB-lite"/>
    </source>
</evidence>
<evidence type="ECO:0000313" key="3">
    <source>
        <dbReference type="Proteomes" id="UP000053144"/>
    </source>
</evidence>
<sequence length="104" mass="11582">MKLEEKIIKQKLDSRLPLSEGGDAPPPSSPPSLHEKWKLARLRSSGSYISDSAKDISERHIEKEGSPTPKKTHLFEDNPLSALDELCNIIADAPMIVPWDSTTY</sequence>